<reference evidence="2 3" key="1">
    <citation type="submission" date="2019-05" db="EMBL/GenBank/DDBJ databases">
        <title>Another draft genome of Portunus trituberculatus and its Hox gene families provides insights of decapod evolution.</title>
        <authorList>
            <person name="Jeong J.-H."/>
            <person name="Song I."/>
            <person name="Kim S."/>
            <person name="Choi T."/>
            <person name="Kim D."/>
            <person name="Ryu S."/>
            <person name="Kim W."/>
        </authorList>
    </citation>
    <scope>NUCLEOTIDE SEQUENCE [LARGE SCALE GENOMIC DNA]</scope>
    <source>
        <tissue evidence="2">Muscle</tissue>
    </source>
</reference>
<keyword evidence="1" id="KW-0472">Membrane</keyword>
<dbReference type="EMBL" id="VSRR010000390">
    <property type="protein sequence ID" value="MPC14938.1"/>
    <property type="molecule type" value="Genomic_DNA"/>
</dbReference>
<name>A0A5B7D0F3_PORTR</name>
<keyword evidence="3" id="KW-1185">Reference proteome</keyword>
<evidence type="ECO:0000313" key="2">
    <source>
        <dbReference type="EMBL" id="MPC14938.1"/>
    </source>
</evidence>
<proteinExistence type="predicted"/>
<evidence type="ECO:0000256" key="1">
    <source>
        <dbReference type="SAM" id="Phobius"/>
    </source>
</evidence>
<comment type="caution">
    <text evidence="2">The sequence shown here is derived from an EMBL/GenBank/DDBJ whole genome shotgun (WGS) entry which is preliminary data.</text>
</comment>
<keyword evidence="1" id="KW-0812">Transmembrane</keyword>
<dbReference type="Proteomes" id="UP000324222">
    <property type="component" value="Unassembled WGS sequence"/>
</dbReference>
<feature type="transmembrane region" description="Helical" evidence="1">
    <location>
        <begin position="21"/>
        <end position="40"/>
    </location>
</feature>
<gene>
    <name evidence="2" type="ORF">E2C01_007718</name>
</gene>
<keyword evidence="1" id="KW-1133">Transmembrane helix</keyword>
<organism evidence="2 3">
    <name type="scientific">Portunus trituberculatus</name>
    <name type="common">Swimming crab</name>
    <name type="synonym">Neptunus trituberculatus</name>
    <dbReference type="NCBI Taxonomy" id="210409"/>
    <lineage>
        <taxon>Eukaryota</taxon>
        <taxon>Metazoa</taxon>
        <taxon>Ecdysozoa</taxon>
        <taxon>Arthropoda</taxon>
        <taxon>Crustacea</taxon>
        <taxon>Multicrustacea</taxon>
        <taxon>Malacostraca</taxon>
        <taxon>Eumalacostraca</taxon>
        <taxon>Eucarida</taxon>
        <taxon>Decapoda</taxon>
        <taxon>Pleocyemata</taxon>
        <taxon>Brachyura</taxon>
        <taxon>Eubrachyura</taxon>
        <taxon>Portunoidea</taxon>
        <taxon>Portunidae</taxon>
        <taxon>Portuninae</taxon>
        <taxon>Portunus</taxon>
    </lineage>
</organism>
<evidence type="ECO:0000313" key="3">
    <source>
        <dbReference type="Proteomes" id="UP000324222"/>
    </source>
</evidence>
<dbReference type="AlphaFoldDB" id="A0A5B7D0F3"/>
<protein>
    <submittedName>
        <fullName evidence="2">Uncharacterized protein</fullName>
    </submittedName>
</protein>
<accession>A0A5B7D0F3</accession>
<sequence>MVVKDNTQAKRVTRKRRSGRVAVSPLRLCPISSLLYFLVFHDVVLVHSQPSLGTVNQLKCTNIATHRRLATLIIIEELGDDSVNI</sequence>